<gene>
    <name evidence="5" type="ORF">GCM10009107_59230</name>
</gene>
<dbReference type="Proteomes" id="UP001500279">
    <property type="component" value="Unassembled WGS sequence"/>
</dbReference>
<protein>
    <submittedName>
        <fullName evidence="5">EAL domain-containing response regulator</fullName>
    </submittedName>
</protein>
<dbReference type="Gene3D" id="3.40.50.2300">
    <property type="match status" value="1"/>
</dbReference>
<feature type="domain" description="Response regulatory" evidence="3">
    <location>
        <begin position="10"/>
        <end position="148"/>
    </location>
</feature>
<keyword evidence="6" id="KW-1185">Reference proteome</keyword>
<dbReference type="SUPFAM" id="SSF141868">
    <property type="entry name" value="EAL domain-like"/>
    <property type="match status" value="1"/>
</dbReference>
<dbReference type="Pfam" id="PF00072">
    <property type="entry name" value="Response_reg"/>
    <property type="match status" value="1"/>
</dbReference>
<dbReference type="SMART" id="SM00448">
    <property type="entry name" value="REC"/>
    <property type="match status" value="1"/>
</dbReference>
<feature type="domain" description="EAL" evidence="4">
    <location>
        <begin position="162"/>
        <end position="415"/>
    </location>
</feature>
<comment type="caution">
    <text evidence="5">The sequence shown here is derived from an EMBL/GenBank/DDBJ whole genome shotgun (WGS) entry which is preliminary data.</text>
</comment>
<dbReference type="PROSITE" id="PS50883">
    <property type="entry name" value="EAL"/>
    <property type="match status" value="1"/>
</dbReference>
<feature type="region of interest" description="Disordered" evidence="2">
    <location>
        <begin position="143"/>
        <end position="166"/>
    </location>
</feature>
<name>A0ABN1KK66_9BURK</name>
<sequence length="424" mass="46167">MAVMTRLEHTVLVVDDEPFVLKLLTRQLQNLGARQVVAVGCATEALALLRAAPPLPEIPAADGAATPAGASIGLVFCDLQMPDMDGVEFIRHLGEAGYQGDLVLISGEAPRIVQTAVRLARAHGLSVLGALDKPVSPEQLRQLLDGPRTPAPPRHANSPRPSKVQADELPRALAQHEFVNHYQPKVELATGRWVGVETLVRWQHPVHGLVSPDQFIGLAEEQGLIGELTRQVLRRALRDSREWTSQQRHLQVAVNISMDSLSALDFPDQIAAEAAAAGVALSSLVLEVTESRLMAHPLATVDALTRLRLKRVSVAIDDFGTGHSSLTQLRDIPFDELKIDRSFVHGAWRDASLRSIVESSLGLAGQLGMSTVAEGVEDEADWQLLRQAGCQLAQGYFIARPMPAEELDAWQLRWATRAAWLTGR</sequence>
<keyword evidence="1" id="KW-0597">Phosphoprotein</keyword>
<dbReference type="InterPro" id="IPR001633">
    <property type="entry name" value="EAL_dom"/>
</dbReference>
<evidence type="ECO:0000259" key="3">
    <source>
        <dbReference type="PROSITE" id="PS50110"/>
    </source>
</evidence>
<dbReference type="InterPro" id="IPR035919">
    <property type="entry name" value="EAL_sf"/>
</dbReference>
<dbReference type="Pfam" id="PF00563">
    <property type="entry name" value="EAL"/>
    <property type="match status" value="1"/>
</dbReference>
<proteinExistence type="predicted"/>
<feature type="modified residue" description="4-aspartylphosphate" evidence="1">
    <location>
        <position position="78"/>
    </location>
</feature>
<dbReference type="InterPro" id="IPR011006">
    <property type="entry name" value="CheY-like_superfamily"/>
</dbReference>
<reference evidence="5 6" key="1">
    <citation type="journal article" date="2019" name="Int. J. Syst. Evol. Microbiol.">
        <title>The Global Catalogue of Microorganisms (GCM) 10K type strain sequencing project: providing services to taxonomists for standard genome sequencing and annotation.</title>
        <authorList>
            <consortium name="The Broad Institute Genomics Platform"/>
            <consortium name="The Broad Institute Genome Sequencing Center for Infectious Disease"/>
            <person name="Wu L."/>
            <person name="Ma J."/>
        </authorList>
    </citation>
    <scope>NUCLEOTIDE SEQUENCE [LARGE SCALE GENOMIC DNA]</scope>
    <source>
        <strain evidence="5 6">JCM 15503</strain>
    </source>
</reference>
<organism evidence="5 6">
    <name type="scientific">Ideonella azotifigens</name>
    <dbReference type="NCBI Taxonomy" id="513160"/>
    <lineage>
        <taxon>Bacteria</taxon>
        <taxon>Pseudomonadati</taxon>
        <taxon>Pseudomonadota</taxon>
        <taxon>Betaproteobacteria</taxon>
        <taxon>Burkholderiales</taxon>
        <taxon>Sphaerotilaceae</taxon>
        <taxon>Ideonella</taxon>
    </lineage>
</organism>
<dbReference type="CDD" id="cd01948">
    <property type="entry name" value="EAL"/>
    <property type="match status" value="1"/>
</dbReference>
<dbReference type="EMBL" id="BAAAEW010000047">
    <property type="protein sequence ID" value="GAA0768935.1"/>
    <property type="molecule type" value="Genomic_DNA"/>
</dbReference>
<dbReference type="PANTHER" id="PTHR33121:SF79">
    <property type="entry name" value="CYCLIC DI-GMP PHOSPHODIESTERASE PDED-RELATED"/>
    <property type="match status" value="1"/>
</dbReference>
<evidence type="ECO:0000259" key="4">
    <source>
        <dbReference type="PROSITE" id="PS50883"/>
    </source>
</evidence>
<dbReference type="InterPro" id="IPR001789">
    <property type="entry name" value="Sig_transdc_resp-reg_receiver"/>
</dbReference>
<dbReference type="SUPFAM" id="SSF52172">
    <property type="entry name" value="CheY-like"/>
    <property type="match status" value="1"/>
</dbReference>
<dbReference type="SMART" id="SM00052">
    <property type="entry name" value="EAL"/>
    <property type="match status" value="1"/>
</dbReference>
<dbReference type="PANTHER" id="PTHR33121">
    <property type="entry name" value="CYCLIC DI-GMP PHOSPHODIESTERASE PDEF"/>
    <property type="match status" value="1"/>
</dbReference>
<dbReference type="Gene3D" id="3.20.20.450">
    <property type="entry name" value="EAL domain"/>
    <property type="match status" value="1"/>
</dbReference>
<dbReference type="InterPro" id="IPR050706">
    <property type="entry name" value="Cyclic-di-GMP_PDE-like"/>
</dbReference>
<evidence type="ECO:0000313" key="6">
    <source>
        <dbReference type="Proteomes" id="UP001500279"/>
    </source>
</evidence>
<accession>A0ABN1KK66</accession>
<evidence type="ECO:0000256" key="1">
    <source>
        <dbReference type="PROSITE-ProRule" id="PRU00169"/>
    </source>
</evidence>
<evidence type="ECO:0000256" key="2">
    <source>
        <dbReference type="SAM" id="MobiDB-lite"/>
    </source>
</evidence>
<dbReference type="PROSITE" id="PS50110">
    <property type="entry name" value="RESPONSE_REGULATORY"/>
    <property type="match status" value="1"/>
</dbReference>
<evidence type="ECO:0000313" key="5">
    <source>
        <dbReference type="EMBL" id="GAA0768935.1"/>
    </source>
</evidence>